<keyword evidence="8 12" id="KW-1133">Transmembrane helix</keyword>
<evidence type="ECO:0000313" key="15">
    <source>
        <dbReference type="Proteomes" id="UP000477980"/>
    </source>
</evidence>
<dbReference type="GO" id="GO:0008381">
    <property type="term" value="F:mechanosensitive monoatomic ion channel activity"/>
    <property type="evidence" value="ECO:0007669"/>
    <property type="project" value="UniProtKB-UniRule"/>
</dbReference>
<dbReference type="OrthoDB" id="9810350at2"/>
<evidence type="ECO:0000256" key="1">
    <source>
        <dbReference type="ARBA" id="ARBA00004651"/>
    </source>
</evidence>
<dbReference type="PRINTS" id="PR01264">
    <property type="entry name" value="MECHCHANNEL"/>
</dbReference>
<dbReference type="NCBIfam" id="NF010557">
    <property type="entry name" value="PRK13952.1"/>
    <property type="match status" value="1"/>
</dbReference>
<dbReference type="PANTHER" id="PTHR30266">
    <property type="entry name" value="MECHANOSENSITIVE CHANNEL MSCL"/>
    <property type="match status" value="1"/>
</dbReference>
<evidence type="ECO:0000256" key="2">
    <source>
        <dbReference type="ARBA" id="ARBA00007254"/>
    </source>
</evidence>
<comment type="caution">
    <text evidence="14">The sequence shown here is derived from an EMBL/GenBank/DDBJ whole genome shotgun (WGS) entry which is preliminary data.</text>
</comment>
<feature type="transmembrane region" description="Helical" evidence="12">
    <location>
        <begin position="20"/>
        <end position="38"/>
    </location>
</feature>
<evidence type="ECO:0000256" key="13">
    <source>
        <dbReference type="SAM" id="MobiDB-lite"/>
    </source>
</evidence>
<keyword evidence="4 12" id="KW-0813">Transport</keyword>
<evidence type="ECO:0000256" key="10">
    <source>
        <dbReference type="ARBA" id="ARBA00023136"/>
    </source>
</evidence>
<dbReference type="FunFam" id="1.10.1200.120:FF:000001">
    <property type="entry name" value="Large-conductance mechanosensitive channel"/>
    <property type="match status" value="1"/>
</dbReference>
<keyword evidence="9 12" id="KW-0406">Ion transport</keyword>
<evidence type="ECO:0000256" key="4">
    <source>
        <dbReference type="ARBA" id="ARBA00022448"/>
    </source>
</evidence>
<keyword evidence="10 12" id="KW-0472">Membrane</keyword>
<dbReference type="GO" id="GO:0005886">
    <property type="term" value="C:plasma membrane"/>
    <property type="evidence" value="ECO:0007669"/>
    <property type="project" value="UniProtKB-SubCell"/>
</dbReference>
<comment type="function">
    <text evidence="12">Channel that opens in response to stretch forces in the membrane lipid bilayer. May participate in the regulation of osmotic pressure changes within the cell.</text>
</comment>
<dbReference type="InterPro" id="IPR019823">
    <property type="entry name" value="Mechanosensitive_channel_CS"/>
</dbReference>
<comment type="similarity">
    <text evidence="2 12">Belongs to the MscL family.</text>
</comment>
<evidence type="ECO:0000256" key="12">
    <source>
        <dbReference type="HAMAP-Rule" id="MF_00115"/>
    </source>
</evidence>
<keyword evidence="11 12" id="KW-0407">Ion channel</keyword>
<keyword evidence="5 12" id="KW-1003">Cell membrane</keyword>
<evidence type="ECO:0000313" key="14">
    <source>
        <dbReference type="EMBL" id="MQP15044.1"/>
    </source>
</evidence>
<evidence type="ECO:0000256" key="11">
    <source>
        <dbReference type="ARBA" id="ARBA00023303"/>
    </source>
</evidence>
<evidence type="ECO:0000256" key="5">
    <source>
        <dbReference type="ARBA" id="ARBA00022475"/>
    </source>
</evidence>
<dbReference type="HAMAP" id="MF_00115">
    <property type="entry name" value="MscL"/>
    <property type="match status" value="1"/>
</dbReference>
<comment type="subunit">
    <text evidence="3 12">Homopentamer.</text>
</comment>
<keyword evidence="7 12" id="KW-0812">Transmembrane</keyword>
<proteinExistence type="inferred from homology"/>
<feature type="region of interest" description="Disordered" evidence="13">
    <location>
        <begin position="109"/>
        <end position="129"/>
    </location>
</feature>
<feature type="compositionally biased region" description="Basic and acidic residues" evidence="13">
    <location>
        <begin position="109"/>
        <end position="118"/>
    </location>
</feature>
<dbReference type="InterPro" id="IPR037673">
    <property type="entry name" value="MSC/AndL"/>
</dbReference>
<dbReference type="EMBL" id="VZAH01000110">
    <property type="protein sequence ID" value="MQP15044.1"/>
    <property type="molecule type" value="Genomic_DNA"/>
</dbReference>
<dbReference type="PROSITE" id="PS01327">
    <property type="entry name" value="MSCL"/>
    <property type="match status" value="1"/>
</dbReference>
<sequence>MGKFLNEFKQFAMRGNVLDMAVGVIIGGAFGKIVSSVVDDIIMPPIGWLIGGVNFSDLKVTLPSVEVIAGEKLQAATINYGNFLQTTLDFLIVAFCVFLLIKVVNKVTAKKEEEKPAEAPKAPEPTQEEKLLAEIRDLLKEQKG</sequence>
<dbReference type="SUPFAM" id="SSF81330">
    <property type="entry name" value="Gated mechanosensitive channel"/>
    <property type="match status" value="1"/>
</dbReference>
<dbReference type="Proteomes" id="UP000477980">
    <property type="component" value="Unassembled WGS sequence"/>
</dbReference>
<reference evidence="14 15" key="1">
    <citation type="submission" date="2019-09" db="EMBL/GenBank/DDBJ databases">
        <title>Distinct polysaccharide growth profiles of human intestinal Prevotella copri isolates.</title>
        <authorList>
            <person name="Fehlner-Peach H."/>
            <person name="Magnabosco C."/>
            <person name="Raghavan V."/>
            <person name="Scher J.U."/>
            <person name="Tett A."/>
            <person name="Cox L.M."/>
            <person name="Gottsegen C."/>
            <person name="Watters A."/>
            <person name="Wiltshire- Gordon J.D."/>
            <person name="Segata N."/>
            <person name="Bonneau R."/>
            <person name="Littman D.R."/>
        </authorList>
    </citation>
    <scope>NUCLEOTIDE SEQUENCE [LARGE SCALE GENOMIC DNA]</scope>
    <source>
        <strain evidence="15">iAA917</strain>
    </source>
</reference>
<gene>
    <name evidence="12 14" type="primary">mscL</name>
    <name evidence="14" type="ORF">F7D25_11620</name>
</gene>
<dbReference type="PANTHER" id="PTHR30266:SF2">
    <property type="entry name" value="LARGE-CONDUCTANCE MECHANOSENSITIVE CHANNEL"/>
    <property type="match status" value="1"/>
</dbReference>
<dbReference type="NCBIfam" id="TIGR00220">
    <property type="entry name" value="mscL"/>
    <property type="match status" value="1"/>
</dbReference>
<organism evidence="14 15">
    <name type="scientific">Segatella copri</name>
    <dbReference type="NCBI Taxonomy" id="165179"/>
    <lineage>
        <taxon>Bacteria</taxon>
        <taxon>Pseudomonadati</taxon>
        <taxon>Bacteroidota</taxon>
        <taxon>Bacteroidia</taxon>
        <taxon>Bacteroidales</taxon>
        <taxon>Prevotellaceae</taxon>
        <taxon>Segatella</taxon>
    </lineage>
</organism>
<protein>
    <recommendedName>
        <fullName evidence="12">Large-conductance mechanosensitive channel</fullName>
    </recommendedName>
</protein>
<accession>A0A6G1VR49</accession>
<dbReference type="InterPro" id="IPR001185">
    <property type="entry name" value="MS_channel"/>
</dbReference>
<dbReference type="AlphaFoldDB" id="A0A6G1VR49"/>
<dbReference type="Pfam" id="PF01741">
    <property type="entry name" value="MscL"/>
    <property type="match status" value="1"/>
</dbReference>
<evidence type="ECO:0000256" key="3">
    <source>
        <dbReference type="ARBA" id="ARBA00011255"/>
    </source>
</evidence>
<name>A0A6G1VR49_9BACT</name>
<dbReference type="InterPro" id="IPR036019">
    <property type="entry name" value="MscL_channel"/>
</dbReference>
<evidence type="ECO:0000256" key="8">
    <source>
        <dbReference type="ARBA" id="ARBA00022989"/>
    </source>
</evidence>
<dbReference type="Gene3D" id="1.10.1200.120">
    <property type="entry name" value="Large-conductance mechanosensitive channel, MscL, domain 1"/>
    <property type="match status" value="1"/>
</dbReference>
<evidence type="ECO:0000256" key="9">
    <source>
        <dbReference type="ARBA" id="ARBA00023065"/>
    </source>
</evidence>
<comment type="subcellular location">
    <subcellularLocation>
        <location evidence="1 12">Cell membrane</location>
        <topology evidence="1 12">Multi-pass membrane protein</topology>
    </subcellularLocation>
</comment>
<dbReference type="NCBIfam" id="NF001843">
    <property type="entry name" value="PRK00567.1-4"/>
    <property type="match status" value="1"/>
</dbReference>
<keyword evidence="6" id="KW-0997">Cell inner membrane</keyword>
<feature type="transmembrane region" description="Helical" evidence="12">
    <location>
        <begin position="83"/>
        <end position="101"/>
    </location>
</feature>
<evidence type="ECO:0000256" key="7">
    <source>
        <dbReference type="ARBA" id="ARBA00022692"/>
    </source>
</evidence>
<evidence type="ECO:0000256" key="6">
    <source>
        <dbReference type="ARBA" id="ARBA00022519"/>
    </source>
</evidence>
<dbReference type="RefSeq" id="WP_153092254.1">
    <property type="nucleotide sequence ID" value="NZ_VZAH01000110.1"/>
</dbReference>